<keyword evidence="5 7" id="KW-1133">Transmembrane helix</keyword>
<dbReference type="HAMAP" id="MF_00672">
    <property type="entry name" value="UPF0761"/>
    <property type="match status" value="1"/>
</dbReference>
<evidence type="ECO:0000313" key="9">
    <source>
        <dbReference type="Proteomes" id="UP000199415"/>
    </source>
</evidence>
<sequence length="433" mass="45886">MTGHQAPAKRAWSGGPRELWRRLHVRRRATVVALRVSSFATYTALRFHRDDGFRLASGLTYASLLALVPLLAIALAMVSAFPAFEGVRETALDTLFRETLPGTGDRIAEWMADFIDRAGKMTGPGVLGLAVTAILLLSNINGAFNAIWRVSEARPWAMRLLVYWALLTLGPLLLGASLSLSSAAFGALGGGEAFGGSAALARALSTLLLAVGLGVIYFVVPNRGVHPLHAAVGGLVGSGLFELATFGFGVYLANFPSYEAIYGAFSTLPIFLVWLFLSWCAVLLGAEVAAALPEWRAARARGRTRVSAGARLALGLALLSRLRAGMTDGHHLRRRELVRGLPATPAEVDGVLKPLRQAGCVARTQTGRWVLGRDLATVTLADLMAALDVTLEPGGGWPTEVSVAMAELTGASAPQTARSLEDMLTERAQTAPA</sequence>
<dbReference type="InterPro" id="IPR023679">
    <property type="entry name" value="UPF0761_bac"/>
</dbReference>
<organism evidence="8 9">
    <name type="scientific">Limimonas halophila</name>
    <dbReference type="NCBI Taxonomy" id="1082479"/>
    <lineage>
        <taxon>Bacteria</taxon>
        <taxon>Pseudomonadati</taxon>
        <taxon>Pseudomonadota</taxon>
        <taxon>Alphaproteobacteria</taxon>
        <taxon>Rhodospirillales</taxon>
        <taxon>Rhodovibrionaceae</taxon>
        <taxon>Limimonas</taxon>
    </lineage>
</organism>
<evidence type="ECO:0000256" key="7">
    <source>
        <dbReference type="HAMAP-Rule" id="MF_00672"/>
    </source>
</evidence>
<feature type="transmembrane region" description="Helical" evidence="7">
    <location>
        <begin position="271"/>
        <end position="292"/>
    </location>
</feature>
<feature type="transmembrane region" description="Helical" evidence="7">
    <location>
        <begin position="160"/>
        <end position="187"/>
    </location>
</feature>
<dbReference type="STRING" id="1082479.SAMN05216241_101209"/>
<comment type="similarity">
    <text evidence="7">Belongs to the UPF0761 family.</text>
</comment>
<dbReference type="Proteomes" id="UP000199415">
    <property type="component" value="Unassembled WGS sequence"/>
</dbReference>
<comment type="subcellular location">
    <subcellularLocation>
        <location evidence="1 7">Cell membrane</location>
        <topology evidence="1 7">Multi-pass membrane protein</topology>
    </subcellularLocation>
</comment>
<evidence type="ECO:0000256" key="3">
    <source>
        <dbReference type="ARBA" id="ARBA00022519"/>
    </source>
</evidence>
<feature type="transmembrane region" description="Helical" evidence="7">
    <location>
        <begin position="199"/>
        <end position="220"/>
    </location>
</feature>
<keyword evidence="6 7" id="KW-0472">Membrane</keyword>
<dbReference type="GO" id="GO:0005886">
    <property type="term" value="C:plasma membrane"/>
    <property type="evidence" value="ECO:0007669"/>
    <property type="project" value="UniProtKB-SubCell"/>
</dbReference>
<dbReference type="NCBIfam" id="TIGR00765">
    <property type="entry name" value="yihY_not_rbn"/>
    <property type="match status" value="1"/>
</dbReference>
<dbReference type="OrthoDB" id="8477159at2"/>
<evidence type="ECO:0000256" key="6">
    <source>
        <dbReference type="ARBA" id="ARBA00023136"/>
    </source>
</evidence>
<evidence type="ECO:0000256" key="5">
    <source>
        <dbReference type="ARBA" id="ARBA00022989"/>
    </source>
</evidence>
<dbReference type="RefSeq" id="WP_090018259.1">
    <property type="nucleotide sequence ID" value="NZ_FNCE01000001.1"/>
</dbReference>
<evidence type="ECO:0000256" key="4">
    <source>
        <dbReference type="ARBA" id="ARBA00022692"/>
    </source>
</evidence>
<feature type="transmembrane region" description="Helical" evidence="7">
    <location>
        <begin position="126"/>
        <end position="148"/>
    </location>
</feature>
<evidence type="ECO:0000256" key="2">
    <source>
        <dbReference type="ARBA" id="ARBA00022475"/>
    </source>
</evidence>
<keyword evidence="2 7" id="KW-1003">Cell membrane</keyword>
<gene>
    <name evidence="8" type="ORF">SAMN05216241_101209</name>
</gene>
<reference evidence="8 9" key="1">
    <citation type="submission" date="2016-10" db="EMBL/GenBank/DDBJ databases">
        <authorList>
            <person name="de Groot N.N."/>
        </authorList>
    </citation>
    <scope>NUCLEOTIDE SEQUENCE [LARGE SCALE GENOMIC DNA]</scope>
    <source>
        <strain evidence="8 9">DSM 25584</strain>
    </source>
</reference>
<accession>A0A1G7LES1</accession>
<dbReference type="InterPro" id="IPR017039">
    <property type="entry name" value="Virul_fac_BrkB"/>
</dbReference>
<keyword evidence="9" id="KW-1185">Reference proteome</keyword>
<proteinExistence type="inferred from homology"/>
<protein>
    <recommendedName>
        <fullName evidence="7">UPF0761 membrane protein SAMN05216241_101209</fullName>
    </recommendedName>
</protein>
<keyword evidence="3" id="KW-0997">Cell inner membrane</keyword>
<dbReference type="AlphaFoldDB" id="A0A1G7LES1"/>
<feature type="transmembrane region" description="Helical" evidence="7">
    <location>
        <begin position="232"/>
        <end position="251"/>
    </location>
</feature>
<keyword evidence="4 7" id="KW-0812">Transmembrane</keyword>
<feature type="transmembrane region" description="Helical" evidence="7">
    <location>
        <begin position="59"/>
        <end position="84"/>
    </location>
</feature>
<evidence type="ECO:0000256" key="1">
    <source>
        <dbReference type="ARBA" id="ARBA00004651"/>
    </source>
</evidence>
<dbReference type="PANTHER" id="PTHR30213:SF0">
    <property type="entry name" value="UPF0761 MEMBRANE PROTEIN YIHY"/>
    <property type="match status" value="1"/>
</dbReference>
<evidence type="ECO:0000313" key="8">
    <source>
        <dbReference type="EMBL" id="SDF47530.1"/>
    </source>
</evidence>
<dbReference type="EMBL" id="FNCE01000001">
    <property type="protein sequence ID" value="SDF47530.1"/>
    <property type="molecule type" value="Genomic_DNA"/>
</dbReference>
<dbReference type="PANTHER" id="PTHR30213">
    <property type="entry name" value="INNER MEMBRANE PROTEIN YHJD"/>
    <property type="match status" value="1"/>
</dbReference>
<name>A0A1G7LES1_9PROT</name>
<dbReference type="Pfam" id="PF03631">
    <property type="entry name" value="Virul_fac_BrkB"/>
    <property type="match status" value="1"/>
</dbReference>